<dbReference type="InterPro" id="IPR050352">
    <property type="entry name" value="ABCG_transporters"/>
</dbReference>
<name>A0AAF0YE28_9TREE</name>
<accession>A0AAF0YE28</accession>
<evidence type="ECO:0000256" key="5">
    <source>
        <dbReference type="ARBA" id="ARBA00022840"/>
    </source>
</evidence>
<keyword evidence="4" id="KW-0547">Nucleotide-binding</keyword>
<evidence type="ECO:0000313" key="11">
    <source>
        <dbReference type="Proteomes" id="UP000827549"/>
    </source>
</evidence>
<comment type="subcellular location">
    <subcellularLocation>
        <location evidence="1">Membrane</location>
        <topology evidence="1">Multi-pass membrane protein</topology>
    </subcellularLocation>
</comment>
<dbReference type="PANTHER" id="PTHR48041:SF98">
    <property type="entry name" value="TRANSPORTER, PUTATIVE (EUROFUNG)-RELATED"/>
    <property type="match status" value="1"/>
</dbReference>
<dbReference type="GO" id="GO:0140359">
    <property type="term" value="F:ABC-type transporter activity"/>
    <property type="evidence" value="ECO:0007669"/>
    <property type="project" value="InterPro"/>
</dbReference>
<dbReference type="Gene3D" id="3.40.50.300">
    <property type="entry name" value="P-loop containing nucleotide triphosphate hydrolases"/>
    <property type="match status" value="1"/>
</dbReference>
<reference evidence="10" key="1">
    <citation type="submission" date="2023-10" db="EMBL/GenBank/DDBJ databases">
        <authorList>
            <person name="Noh H."/>
        </authorList>
    </citation>
    <scope>NUCLEOTIDE SEQUENCE</scope>
    <source>
        <strain evidence="10">DUCC4014</strain>
    </source>
</reference>
<evidence type="ECO:0000256" key="3">
    <source>
        <dbReference type="ARBA" id="ARBA00022692"/>
    </source>
</evidence>
<keyword evidence="2" id="KW-0813">Transport</keyword>
<keyword evidence="3 8" id="KW-0812">Transmembrane</keyword>
<evidence type="ECO:0000256" key="4">
    <source>
        <dbReference type="ARBA" id="ARBA00022741"/>
    </source>
</evidence>
<keyword evidence="11" id="KW-1185">Reference proteome</keyword>
<dbReference type="EMBL" id="CP086717">
    <property type="protein sequence ID" value="WOO83149.1"/>
    <property type="molecule type" value="Genomic_DNA"/>
</dbReference>
<feature type="transmembrane region" description="Helical" evidence="8">
    <location>
        <begin position="654"/>
        <end position="674"/>
    </location>
</feature>
<dbReference type="GO" id="GO:0016020">
    <property type="term" value="C:membrane"/>
    <property type="evidence" value="ECO:0007669"/>
    <property type="project" value="UniProtKB-SubCell"/>
</dbReference>
<dbReference type="PROSITE" id="PS00211">
    <property type="entry name" value="ABC_TRANSPORTER_1"/>
    <property type="match status" value="1"/>
</dbReference>
<evidence type="ECO:0000256" key="6">
    <source>
        <dbReference type="ARBA" id="ARBA00022989"/>
    </source>
</evidence>
<protein>
    <submittedName>
        <fullName evidence="10">ABC transporter G family member 11</fullName>
    </submittedName>
</protein>
<feature type="transmembrane region" description="Helical" evidence="8">
    <location>
        <begin position="405"/>
        <end position="429"/>
    </location>
</feature>
<evidence type="ECO:0000313" key="10">
    <source>
        <dbReference type="EMBL" id="WOO83149.1"/>
    </source>
</evidence>
<feature type="transmembrane region" description="Helical" evidence="8">
    <location>
        <begin position="441"/>
        <end position="462"/>
    </location>
</feature>
<feature type="transmembrane region" description="Helical" evidence="8">
    <location>
        <begin position="483"/>
        <end position="509"/>
    </location>
</feature>
<dbReference type="RefSeq" id="XP_062629181.1">
    <property type="nucleotide sequence ID" value="XM_062773197.1"/>
</dbReference>
<dbReference type="InterPro" id="IPR003593">
    <property type="entry name" value="AAA+_ATPase"/>
</dbReference>
<dbReference type="PANTHER" id="PTHR48041">
    <property type="entry name" value="ABC TRANSPORTER G FAMILY MEMBER 28"/>
    <property type="match status" value="1"/>
</dbReference>
<keyword evidence="6 8" id="KW-1133">Transmembrane helix</keyword>
<feature type="domain" description="ABC transporter" evidence="9">
    <location>
        <begin position="87"/>
        <end position="322"/>
    </location>
</feature>
<dbReference type="GeneID" id="87809851"/>
<dbReference type="InterPro" id="IPR013525">
    <property type="entry name" value="ABC2_TM"/>
</dbReference>
<evidence type="ECO:0000256" key="1">
    <source>
        <dbReference type="ARBA" id="ARBA00004141"/>
    </source>
</evidence>
<feature type="transmembrane region" description="Helical" evidence="8">
    <location>
        <begin position="515"/>
        <end position="532"/>
    </location>
</feature>
<dbReference type="PROSITE" id="PS50893">
    <property type="entry name" value="ABC_TRANSPORTER_2"/>
    <property type="match status" value="1"/>
</dbReference>
<evidence type="ECO:0000256" key="8">
    <source>
        <dbReference type="SAM" id="Phobius"/>
    </source>
</evidence>
<dbReference type="Pfam" id="PF01061">
    <property type="entry name" value="ABC2_membrane"/>
    <property type="match status" value="1"/>
</dbReference>
<dbReference type="SUPFAM" id="SSF52540">
    <property type="entry name" value="P-loop containing nucleoside triphosphate hydrolases"/>
    <property type="match status" value="1"/>
</dbReference>
<gene>
    <name evidence="10" type="primary">ABCG11</name>
    <name evidence="10" type="ORF">LOC62_04G006629</name>
</gene>
<dbReference type="GO" id="GO:0016887">
    <property type="term" value="F:ATP hydrolysis activity"/>
    <property type="evidence" value="ECO:0007669"/>
    <property type="project" value="InterPro"/>
</dbReference>
<dbReference type="InterPro" id="IPR017871">
    <property type="entry name" value="ABC_transporter-like_CS"/>
</dbReference>
<proteinExistence type="predicted"/>
<keyword evidence="5" id="KW-0067">ATP-binding</keyword>
<feature type="transmembrane region" description="Helical" evidence="8">
    <location>
        <begin position="539"/>
        <end position="568"/>
    </location>
</feature>
<keyword evidence="7 8" id="KW-0472">Membrane</keyword>
<organism evidence="10 11">
    <name type="scientific">Vanrija pseudolonga</name>
    <dbReference type="NCBI Taxonomy" id="143232"/>
    <lineage>
        <taxon>Eukaryota</taxon>
        <taxon>Fungi</taxon>
        <taxon>Dikarya</taxon>
        <taxon>Basidiomycota</taxon>
        <taxon>Agaricomycotina</taxon>
        <taxon>Tremellomycetes</taxon>
        <taxon>Trichosporonales</taxon>
        <taxon>Trichosporonaceae</taxon>
        <taxon>Vanrija</taxon>
    </lineage>
</organism>
<dbReference type="Pfam" id="PF00005">
    <property type="entry name" value="ABC_tran"/>
    <property type="match status" value="1"/>
</dbReference>
<dbReference type="InterPro" id="IPR003439">
    <property type="entry name" value="ABC_transporter-like_ATP-bd"/>
</dbReference>
<evidence type="ECO:0000256" key="7">
    <source>
        <dbReference type="ARBA" id="ARBA00023136"/>
    </source>
</evidence>
<evidence type="ECO:0000256" key="2">
    <source>
        <dbReference type="ARBA" id="ARBA00022448"/>
    </source>
</evidence>
<dbReference type="Proteomes" id="UP000827549">
    <property type="component" value="Chromosome 4"/>
</dbReference>
<sequence length="680" mass="76326">MSPLQSKSIVEDFKFSHDVDLKLAGHSSARAEIASNTGTIETSDDHSHASPVKAVDIDIRSEFERASMRVVYRHLTYEVKGGKPWWKKVATFDWKKSTTKRILDDVSIRAPAKGMTAILGPSGSGKSTLLEVMSFRRNGYQHGGKCYVNEQEVQPYQMAVLGALVEQDDDHFGVLTVRETIAFAMKLAGRYEVSQLDRIIEEMGLSSCQNVRIGNAIQKGISGGQKRRLTVATALVTSPKILFLDEPTSGLDSFTSKRVIACIRDYAYKHDIAVFASLHQPSVALWEHFEEIAVLDKGRLVFLGTMIDAENFCRDNMLLRKYDNPADKLIEMVSGIIPIVNNKAPAVAMREHYELSLLGKEMETVRYGSATLHTGDLVKRRGISHQFNVIAVLFDRLLTNYSRNLLAFGIRMGMFLGMGAMLALIWINLARVDDRINDRLSIHFFSVAFLSFMSVAGIPSFIEERSVYVRERRNGLYGPLPFLLANTFVLIPFVFGCALIFSIIIYWSIGLHPGAGHFFRFLSFLFLALLVAETQSSLIAAIVPIFVAALALTAFVNGFWMCVQGFFIRGRSLPRFWYYSFHFMDYQTYAFEILAKNDLVGVVFKCRNFFPGSTTDCNCVYPASQETIDMYGKCAVTGQDVIDYLGFGGISVTGYAFILLGIFVLYRFFLYIALRYTGKL</sequence>
<dbReference type="SMART" id="SM00382">
    <property type="entry name" value="AAA"/>
    <property type="match status" value="1"/>
</dbReference>
<dbReference type="GO" id="GO:0005524">
    <property type="term" value="F:ATP binding"/>
    <property type="evidence" value="ECO:0007669"/>
    <property type="project" value="UniProtKB-KW"/>
</dbReference>
<dbReference type="AlphaFoldDB" id="A0AAF0YE28"/>
<evidence type="ECO:0000259" key="9">
    <source>
        <dbReference type="PROSITE" id="PS50893"/>
    </source>
</evidence>
<dbReference type="InterPro" id="IPR027417">
    <property type="entry name" value="P-loop_NTPase"/>
</dbReference>